<evidence type="ECO:0000313" key="5">
    <source>
        <dbReference type="Proteomes" id="UP000002051"/>
    </source>
</evidence>
<dbReference type="AlphaFoldDB" id="G7JVT4"/>
<dbReference type="EnsemblPlants" id="AES87236">
    <property type="protein sequence ID" value="AES87236"/>
    <property type="gene ID" value="MTR_4g023150"/>
</dbReference>
<keyword evidence="5" id="KW-1185">Reference proteome</keyword>
<dbReference type="InterPro" id="IPR001810">
    <property type="entry name" value="F-box_dom"/>
</dbReference>
<reference evidence="3" key="5">
    <citation type="journal article" date="2018" name="Nat. Plants">
        <title>Whole-genome landscape of Medicago truncatula symbiotic genes.</title>
        <authorList>
            <person name="Pecrix Y."/>
            <person name="Gamas P."/>
            <person name="Carrere S."/>
        </authorList>
    </citation>
    <scope>NUCLEOTIDE SEQUENCE</scope>
    <source>
        <tissue evidence="3">Leaves</tissue>
    </source>
</reference>
<reference evidence="2 5" key="1">
    <citation type="journal article" date="2011" name="Nature">
        <title>The Medicago genome provides insight into the evolution of rhizobial symbioses.</title>
        <authorList>
            <person name="Young N.D."/>
            <person name="Debelle F."/>
            <person name="Oldroyd G.E."/>
            <person name="Geurts R."/>
            <person name="Cannon S.B."/>
            <person name="Udvardi M.K."/>
            <person name="Benedito V.A."/>
            <person name="Mayer K.F."/>
            <person name="Gouzy J."/>
            <person name="Schoof H."/>
            <person name="Van de Peer Y."/>
            <person name="Proost S."/>
            <person name="Cook D.R."/>
            <person name="Meyers B.C."/>
            <person name="Spannagl M."/>
            <person name="Cheung F."/>
            <person name="De Mita S."/>
            <person name="Krishnakumar V."/>
            <person name="Gundlach H."/>
            <person name="Zhou S."/>
            <person name="Mudge J."/>
            <person name="Bharti A.K."/>
            <person name="Murray J.D."/>
            <person name="Naoumkina M.A."/>
            <person name="Rosen B."/>
            <person name="Silverstein K.A."/>
            <person name="Tang H."/>
            <person name="Rombauts S."/>
            <person name="Zhao P.X."/>
            <person name="Zhou P."/>
            <person name="Barbe V."/>
            <person name="Bardou P."/>
            <person name="Bechner M."/>
            <person name="Bellec A."/>
            <person name="Berger A."/>
            <person name="Berges H."/>
            <person name="Bidwell S."/>
            <person name="Bisseling T."/>
            <person name="Choisne N."/>
            <person name="Couloux A."/>
            <person name="Denny R."/>
            <person name="Deshpande S."/>
            <person name="Dai X."/>
            <person name="Doyle J.J."/>
            <person name="Dudez A.M."/>
            <person name="Farmer A.D."/>
            <person name="Fouteau S."/>
            <person name="Franken C."/>
            <person name="Gibelin C."/>
            <person name="Gish J."/>
            <person name="Goldstein S."/>
            <person name="Gonzalez A.J."/>
            <person name="Green P.J."/>
            <person name="Hallab A."/>
            <person name="Hartog M."/>
            <person name="Hua A."/>
            <person name="Humphray S.J."/>
            <person name="Jeong D.H."/>
            <person name="Jing Y."/>
            <person name="Jocker A."/>
            <person name="Kenton S.M."/>
            <person name="Kim D.J."/>
            <person name="Klee K."/>
            <person name="Lai H."/>
            <person name="Lang C."/>
            <person name="Lin S."/>
            <person name="Macmil S.L."/>
            <person name="Magdelenat G."/>
            <person name="Matthews L."/>
            <person name="McCorrison J."/>
            <person name="Monaghan E.L."/>
            <person name="Mun J.H."/>
            <person name="Najar F.Z."/>
            <person name="Nicholson C."/>
            <person name="Noirot C."/>
            <person name="O'Bleness M."/>
            <person name="Paule C.R."/>
            <person name="Poulain J."/>
            <person name="Prion F."/>
            <person name="Qin B."/>
            <person name="Qu C."/>
            <person name="Retzel E.F."/>
            <person name="Riddle C."/>
            <person name="Sallet E."/>
            <person name="Samain S."/>
            <person name="Samson N."/>
            <person name="Sanders I."/>
            <person name="Saurat O."/>
            <person name="Scarpelli C."/>
            <person name="Schiex T."/>
            <person name="Segurens B."/>
            <person name="Severin A.J."/>
            <person name="Sherrier D.J."/>
            <person name="Shi R."/>
            <person name="Sims S."/>
            <person name="Singer S.R."/>
            <person name="Sinharoy S."/>
            <person name="Sterck L."/>
            <person name="Viollet A."/>
            <person name="Wang B.B."/>
            <person name="Wang K."/>
            <person name="Wang M."/>
            <person name="Wang X."/>
            <person name="Warfsmann J."/>
            <person name="Weissenbach J."/>
            <person name="White D.D."/>
            <person name="White J.D."/>
            <person name="Wiley G.B."/>
            <person name="Wincker P."/>
            <person name="Xing Y."/>
            <person name="Yang L."/>
            <person name="Yao Z."/>
            <person name="Ying F."/>
            <person name="Zhai J."/>
            <person name="Zhou L."/>
            <person name="Zuber A."/>
            <person name="Denarie J."/>
            <person name="Dixon R.A."/>
            <person name="May G.D."/>
            <person name="Schwartz D.C."/>
            <person name="Rogers J."/>
            <person name="Quetier F."/>
            <person name="Town C.D."/>
            <person name="Roe B.A."/>
        </authorList>
    </citation>
    <scope>NUCLEOTIDE SEQUENCE [LARGE SCALE GENOMIC DNA]</scope>
    <source>
        <strain evidence="2">A17</strain>
        <strain evidence="4 5">cv. Jemalong A17</strain>
    </source>
</reference>
<evidence type="ECO:0000259" key="1">
    <source>
        <dbReference type="PROSITE" id="PS50181"/>
    </source>
</evidence>
<gene>
    <name evidence="4" type="primary">11423054</name>
    <name evidence="2" type="ordered locus">MTR_4g023150</name>
    <name evidence="3" type="ORF">MtrunA17_Chr4g0010611</name>
</gene>
<reference evidence="6" key="4">
    <citation type="journal article" date="2018" name="Nat. Plants">
        <title>Whole-genome landscape of Medicago truncatula symbiotic genes.</title>
        <authorList>
            <person name="Pecrix Y."/>
            <person name="Staton S.E."/>
            <person name="Sallet E."/>
            <person name="Lelandais-Briere C."/>
            <person name="Moreau S."/>
            <person name="Carrere S."/>
            <person name="Blein T."/>
            <person name="Jardinaud M.F."/>
            <person name="Latrasse D."/>
            <person name="Zouine M."/>
            <person name="Zahm M."/>
            <person name="Kreplak J."/>
            <person name="Mayjonade B."/>
            <person name="Satge C."/>
            <person name="Perez M."/>
            <person name="Cauet S."/>
            <person name="Marande W."/>
            <person name="Chantry-Darmon C."/>
            <person name="Lopez-Roques C."/>
            <person name="Bouchez O."/>
            <person name="Berard A."/>
            <person name="Debelle F."/>
            <person name="Munos S."/>
            <person name="Bendahmane A."/>
            <person name="Berges H."/>
            <person name="Niebel A."/>
            <person name="Buitink J."/>
            <person name="Frugier F."/>
            <person name="Benhamed M."/>
            <person name="Crespi M."/>
            <person name="Gouzy J."/>
            <person name="Gamas P."/>
        </authorList>
    </citation>
    <scope>NUCLEOTIDE SEQUENCE [LARGE SCALE GENOMIC DNA]</scope>
    <source>
        <strain evidence="6">cv. Jemalong A17</strain>
    </source>
</reference>
<dbReference type="SMART" id="SM00256">
    <property type="entry name" value="FBOX"/>
    <property type="match status" value="1"/>
</dbReference>
<evidence type="ECO:0000313" key="6">
    <source>
        <dbReference type="Proteomes" id="UP000265566"/>
    </source>
</evidence>
<dbReference type="SUPFAM" id="SSF81383">
    <property type="entry name" value="F-box domain"/>
    <property type="match status" value="1"/>
</dbReference>
<dbReference type="STRING" id="3880.G7JVT4"/>
<dbReference type="InterPro" id="IPR036047">
    <property type="entry name" value="F-box-like_dom_sf"/>
</dbReference>
<dbReference type="PaxDb" id="3880-AES87236"/>
<dbReference type="Gene3D" id="1.20.1280.50">
    <property type="match status" value="1"/>
</dbReference>
<evidence type="ECO:0000313" key="2">
    <source>
        <dbReference type="EMBL" id="AES87236.1"/>
    </source>
</evidence>
<dbReference type="Proteomes" id="UP000265566">
    <property type="component" value="Chromosome 4"/>
</dbReference>
<dbReference type="Pfam" id="PF08268">
    <property type="entry name" value="FBA_3"/>
    <property type="match status" value="1"/>
</dbReference>
<dbReference type="eggNOG" id="ENOG502QUVH">
    <property type="taxonomic scope" value="Eukaryota"/>
</dbReference>
<evidence type="ECO:0000313" key="4">
    <source>
        <dbReference type="EnsemblPlants" id="AES87236"/>
    </source>
</evidence>
<dbReference type="OMA" id="VAKPISY"/>
<accession>G7JVT4</accession>
<reference evidence="2 5" key="2">
    <citation type="journal article" date="2014" name="BMC Genomics">
        <title>An improved genome release (version Mt4.0) for the model legume Medicago truncatula.</title>
        <authorList>
            <person name="Tang H."/>
            <person name="Krishnakumar V."/>
            <person name="Bidwell S."/>
            <person name="Rosen B."/>
            <person name="Chan A."/>
            <person name="Zhou S."/>
            <person name="Gentzbittel L."/>
            <person name="Childs K.L."/>
            <person name="Yandell M."/>
            <person name="Gundlach H."/>
            <person name="Mayer K.F."/>
            <person name="Schwartz D.C."/>
            <person name="Town C.D."/>
        </authorList>
    </citation>
    <scope>GENOME REANNOTATION</scope>
    <source>
        <strain evidence="4 5">cv. Jemalong A17</strain>
    </source>
</reference>
<dbReference type="InterPro" id="IPR013187">
    <property type="entry name" value="F-box-assoc_dom_typ3"/>
</dbReference>
<proteinExistence type="predicted"/>
<dbReference type="NCBIfam" id="TIGR01640">
    <property type="entry name" value="F_box_assoc_1"/>
    <property type="match status" value="1"/>
</dbReference>
<dbReference type="PANTHER" id="PTHR31672">
    <property type="entry name" value="BNACNNG10540D PROTEIN"/>
    <property type="match status" value="1"/>
</dbReference>
<dbReference type="Gramene" id="rna21189">
    <property type="protein sequence ID" value="RHN59191.1"/>
    <property type="gene ID" value="gene21189"/>
</dbReference>
<dbReference type="Proteomes" id="UP000002051">
    <property type="component" value="Chromosome 4"/>
</dbReference>
<organism evidence="2 5">
    <name type="scientific">Medicago truncatula</name>
    <name type="common">Barrel medic</name>
    <name type="synonym">Medicago tribuloides</name>
    <dbReference type="NCBI Taxonomy" id="3880"/>
    <lineage>
        <taxon>Eukaryota</taxon>
        <taxon>Viridiplantae</taxon>
        <taxon>Streptophyta</taxon>
        <taxon>Embryophyta</taxon>
        <taxon>Tracheophyta</taxon>
        <taxon>Spermatophyta</taxon>
        <taxon>Magnoliopsida</taxon>
        <taxon>eudicotyledons</taxon>
        <taxon>Gunneridae</taxon>
        <taxon>Pentapetalae</taxon>
        <taxon>rosids</taxon>
        <taxon>fabids</taxon>
        <taxon>Fabales</taxon>
        <taxon>Fabaceae</taxon>
        <taxon>Papilionoideae</taxon>
        <taxon>50 kb inversion clade</taxon>
        <taxon>NPAAA clade</taxon>
        <taxon>Hologalegina</taxon>
        <taxon>IRL clade</taxon>
        <taxon>Trifolieae</taxon>
        <taxon>Medicago</taxon>
    </lineage>
</organism>
<dbReference type="EMBL" id="PSQE01000004">
    <property type="protein sequence ID" value="RHN59191.1"/>
    <property type="molecule type" value="Genomic_DNA"/>
</dbReference>
<dbReference type="EMBL" id="CM001220">
    <property type="protein sequence ID" value="AES87236.1"/>
    <property type="molecule type" value="Genomic_DNA"/>
</dbReference>
<sequence length="358" mass="41042">MEKKKTSVHLPHDLIILILLRLPVKYLIRFKCVCKSWFSLVSDPRFANSQFQFTTATHTRRIIGLSSLSHEIRSIDVDAWLNDDLPSPNLNFLLPKSYFPFEIIGSCGGFLFLYRFPDIYLWNPSTGFKKQIPVSSFDSNKPYDNLYGFGYDQSRDEYVLVVFSHVSSHLEVFSFPDNTWKEIDGTNFDYAVDPSHIKGLLFNGAIHWLAWSRDLDLNVIIVFDLIKRKLIEIPLQNDFGGLTLDADSGLWVFCETLSIWILTSDGERIEIWVLKDYKVHSSWNKTLVLSVDFIPDNLNVSPMYSTKNGEIIIVTTDGSILVKYNSKGQLLKHQSFCNSPSKVVMYTESLLSLPGDNE</sequence>
<reference evidence="4" key="3">
    <citation type="submission" date="2015-04" db="UniProtKB">
        <authorList>
            <consortium name="EnsemblPlants"/>
        </authorList>
    </citation>
    <scope>IDENTIFICATION</scope>
    <source>
        <strain evidence="4">cv. Jemalong A17</strain>
    </source>
</reference>
<name>G7JVT4_MEDTR</name>
<evidence type="ECO:0000313" key="3">
    <source>
        <dbReference type="EMBL" id="RHN59191.1"/>
    </source>
</evidence>
<dbReference type="SUPFAM" id="SSF63829">
    <property type="entry name" value="Calcium-dependent phosphotriesterase"/>
    <property type="match status" value="1"/>
</dbReference>
<protein>
    <submittedName>
        <fullName evidence="2">F-box protein interaction domain protein</fullName>
    </submittedName>
    <submittedName>
        <fullName evidence="3">Putative F-box domain-containing protein</fullName>
    </submittedName>
</protein>
<dbReference type="KEGG" id="mtr:11423054"/>
<dbReference type="InterPro" id="IPR017451">
    <property type="entry name" value="F-box-assoc_interact_dom"/>
</dbReference>
<dbReference type="PANTHER" id="PTHR31672:SF13">
    <property type="entry name" value="F-BOX PROTEIN CPR30-LIKE"/>
    <property type="match status" value="1"/>
</dbReference>
<dbReference type="OrthoDB" id="765391at2759"/>
<dbReference type="InterPro" id="IPR050796">
    <property type="entry name" value="SCF_F-box_component"/>
</dbReference>
<dbReference type="PROSITE" id="PS50181">
    <property type="entry name" value="FBOX"/>
    <property type="match status" value="1"/>
</dbReference>
<dbReference type="Pfam" id="PF00646">
    <property type="entry name" value="F-box"/>
    <property type="match status" value="1"/>
</dbReference>
<feature type="domain" description="F-box" evidence="1">
    <location>
        <begin position="4"/>
        <end position="54"/>
    </location>
</feature>
<dbReference type="HOGENOM" id="CLU_027176_3_0_1"/>